<name>A0AAV4RGM2_CAEEX</name>
<feature type="transmembrane region" description="Helical" evidence="1">
    <location>
        <begin position="86"/>
        <end position="108"/>
    </location>
</feature>
<protein>
    <submittedName>
        <fullName evidence="2">Uncharacterized protein</fullName>
    </submittedName>
</protein>
<feature type="transmembrane region" description="Helical" evidence="1">
    <location>
        <begin position="22"/>
        <end position="41"/>
    </location>
</feature>
<evidence type="ECO:0000313" key="3">
    <source>
        <dbReference type="Proteomes" id="UP001054945"/>
    </source>
</evidence>
<keyword evidence="1" id="KW-0472">Membrane</keyword>
<proteinExistence type="predicted"/>
<organism evidence="2 3">
    <name type="scientific">Caerostris extrusa</name>
    <name type="common">Bark spider</name>
    <name type="synonym">Caerostris bankana</name>
    <dbReference type="NCBI Taxonomy" id="172846"/>
    <lineage>
        <taxon>Eukaryota</taxon>
        <taxon>Metazoa</taxon>
        <taxon>Ecdysozoa</taxon>
        <taxon>Arthropoda</taxon>
        <taxon>Chelicerata</taxon>
        <taxon>Arachnida</taxon>
        <taxon>Araneae</taxon>
        <taxon>Araneomorphae</taxon>
        <taxon>Entelegynae</taxon>
        <taxon>Araneoidea</taxon>
        <taxon>Araneidae</taxon>
        <taxon>Caerostris</taxon>
    </lineage>
</organism>
<keyword evidence="1" id="KW-0812">Transmembrane</keyword>
<keyword evidence="3" id="KW-1185">Reference proteome</keyword>
<accession>A0AAV4RGM2</accession>
<gene>
    <name evidence="2" type="ORF">CEXT_113891</name>
</gene>
<evidence type="ECO:0000256" key="1">
    <source>
        <dbReference type="SAM" id="Phobius"/>
    </source>
</evidence>
<feature type="transmembrane region" description="Helical" evidence="1">
    <location>
        <begin position="62"/>
        <end position="80"/>
    </location>
</feature>
<sequence length="183" mass="21160">MNFQLWLFFSFWFPDPRQLRGSLRISLMCLSVMGLVFTRNCHSYLNSNCSHVIKSVQTYENFLNILFYLLFGLLLLNAIACPQFYGIALCLIHYFVIMIISALITYLVMRVVLNPSIIPCYENGAPFFSSYIDCCSYDLGINCLPLLFFKAFADMLSLERFVKAQLKKFQVGGKRVVFLFSKI</sequence>
<keyword evidence="1" id="KW-1133">Transmembrane helix</keyword>
<dbReference type="AlphaFoldDB" id="A0AAV4RGM2"/>
<comment type="caution">
    <text evidence="2">The sequence shown here is derived from an EMBL/GenBank/DDBJ whole genome shotgun (WGS) entry which is preliminary data.</text>
</comment>
<dbReference type="EMBL" id="BPLR01007763">
    <property type="protein sequence ID" value="GIY19481.1"/>
    <property type="molecule type" value="Genomic_DNA"/>
</dbReference>
<dbReference type="Proteomes" id="UP001054945">
    <property type="component" value="Unassembled WGS sequence"/>
</dbReference>
<evidence type="ECO:0000313" key="2">
    <source>
        <dbReference type="EMBL" id="GIY19481.1"/>
    </source>
</evidence>
<reference evidence="2 3" key="1">
    <citation type="submission" date="2021-06" db="EMBL/GenBank/DDBJ databases">
        <title>Caerostris extrusa draft genome.</title>
        <authorList>
            <person name="Kono N."/>
            <person name="Arakawa K."/>
        </authorList>
    </citation>
    <scope>NUCLEOTIDE SEQUENCE [LARGE SCALE GENOMIC DNA]</scope>
</reference>